<dbReference type="CDD" id="cd17930">
    <property type="entry name" value="DEXHc_cas3"/>
    <property type="match status" value="1"/>
</dbReference>
<dbReference type="GO" id="GO:0005524">
    <property type="term" value="F:ATP binding"/>
    <property type="evidence" value="ECO:0007669"/>
    <property type="project" value="InterPro"/>
</dbReference>
<proteinExistence type="predicted"/>
<dbReference type="InterPro" id="IPR038257">
    <property type="entry name" value="CRISPR-assoc_Cas3_HD_sf"/>
</dbReference>
<dbReference type="InterPro" id="IPR006474">
    <property type="entry name" value="Helicase_Cas3_CRISPR-ass_core"/>
</dbReference>
<dbReference type="AlphaFoldDB" id="A0A3B0VKX3"/>
<dbReference type="InterPro" id="IPR014001">
    <property type="entry name" value="Helicase_ATP-bd"/>
</dbReference>
<gene>
    <name evidence="2" type="ORF">MNBD_CHLOROFLEXI01-904</name>
</gene>
<dbReference type="GO" id="GO:0003676">
    <property type="term" value="F:nucleic acid binding"/>
    <property type="evidence" value="ECO:0007669"/>
    <property type="project" value="InterPro"/>
</dbReference>
<organism evidence="2">
    <name type="scientific">hydrothermal vent metagenome</name>
    <dbReference type="NCBI Taxonomy" id="652676"/>
    <lineage>
        <taxon>unclassified sequences</taxon>
        <taxon>metagenomes</taxon>
        <taxon>ecological metagenomes</taxon>
    </lineage>
</organism>
<protein>
    <submittedName>
        <fullName evidence="2">CRISPR-associated helicase Cas3</fullName>
    </submittedName>
</protein>
<feature type="non-terminal residue" evidence="2">
    <location>
        <position position="378"/>
    </location>
</feature>
<dbReference type="SUPFAM" id="SSF52540">
    <property type="entry name" value="P-loop containing nucleoside triphosphate hydrolases"/>
    <property type="match status" value="1"/>
</dbReference>
<sequence length="378" mass="42470">VWELKAVFNPPTAVSPPRDKTDRNTFLTIFSGLVSVADWLGSRNEECFGFVGEPISTRQYAARSQQKAQESLADLGWMGWKPTGEQPTFDQTFAYLGFDQPRRVQEQVIAAVRDCPQPTLLILEAPTGIGKTETAVYIADSWLQKHHGRGLYVAMPTQATSNQMYDRVGKFLHHRYPDMSINYHLVHGQAPWMDKLKKKVELQSVGDDKLAHVNAESWFTSRKRTLLAPFGVGTVDQTLMSILQTRHFFVRLFGLSHKVVIFDEVHAYDTFMNTLFHRLLAWLNAIGTSVIILSATLPAKTRRDLVKAYTGQSLPETDPDYPALTIANAQQQETISLDKPKPYTVELDWSVSREPEAIVTFLKDALLDGGCAAIICNT</sequence>
<feature type="domain" description="Helicase ATP-binding" evidence="1">
    <location>
        <begin position="97"/>
        <end position="327"/>
    </location>
</feature>
<name>A0A3B0VKX3_9ZZZZ</name>
<feature type="non-terminal residue" evidence="2">
    <location>
        <position position="1"/>
    </location>
</feature>
<dbReference type="Pfam" id="PF00270">
    <property type="entry name" value="DEAD"/>
    <property type="match status" value="1"/>
</dbReference>
<dbReference type="Gene3D" id="3.40.50.300">
    <property type="entry name" value="P-loop containing nucleotide triphosphate hydrolases"/>
    <property type="match status" value="1"/>
</dbReference>
<dbReference type="EMBL" id="UOEU01001112">
    <property type="protein sequence ID" value="VAW43571.1"/>
    <property type="molecule type" value="Genomic_DNA"/>
</dbReference>
<dbReference type="SMART" id="SM00487">
    <property type="entry name" value="DEXDc"/>
    <property type="match status" value="1"/>
</dbReference>
<dbReference type="InterPro" id="IPR027417">
    <property type="entry name" value="P-loop_NTPase"/>
</dbReference>
<evidence type="ECO:0000259" key="1">
    <source>
        <dbReference type="SMART" id="SM00487"/>
    </source>
</evidence>
<evidence type="ECO:0000313" key="2">
    <source>
        <dbReference type="EMBL" id="VAW43571.1"/>
    </source>
</evidence>
<dbReference type="InterPro" id="IPR011545">
    <property type="entry name" value="DEAD/DEAH_box_helicase_dom"/>
</dbReference>
<accession>A0A3B0VKX3</accession>
<reference evidence="2" key="1">
    <citation type="submission" date="2018-06" db="EMBL/GenBank/DDBJ databases">
        <authorList>
            <person name="Zhirakovskaya E."/>
        </authorList>
    </citation>
    <scope>NUCLEOTIDE SEQUENCE</scope>
</reference>
<dbReference type="Gene3D" id="1.10.3210.30">
    <property type="match status" value="1"/>
</dbReference>
<dbReference type="NCBIfam" id="TIGR01587">
    <property type="entry name" value="cas3_core"/>
    <property type="match status" value="1"/>
</dbReference>